<protein>
    <recommendedName>
        <fullName evidence="4">SMP-30/Gluconolactonase/LRE-like region domain-containing protein</fullName>
    </recommendedName>
</protein>
<comment type="caution">
    <text evidence="2">The sequence shown here is derived from an EMBL/GenBank/DDBJ whole genome shotgun (WGS) entry which is preliminary data.</text>
</comment>
<reference evidence="2 3" key="1">
    <citation type="submission" date="2017-11" db="EMBL/GenBank/DDBJ databases">
        <title>De novo assembly and phasing of dikaryotic genomes from two isolates of Puccinia coronata f. sp. avenae, the causal agent of oat crown rust.</title>
        <authorList>
            <person name="Miller M.E."/>
            <person name="Zhang Y."/>
            <person name="Omidvar V."/>
            <person name="Sperschneider J."/>
            <person name="Schwessinger B."/>
            <person name="Raley C."/>
            <person name="Palmer J.M."/>
            <person name="Garnica D."/>
            <person name="Upadhyaya N."/>
            <person name="Rathjen J."/>
            <person name="Taylor J.M."/>
            <person name="Park R.F."/>
            <person name="Dodds P.N."/>
            <person name="Hirsch C.D."/>
            <person name="Kianian S.F."/>
            <person name="Figueroa M."/>
        </authorList>
    </citation>
    <scope>NUCLEOTIDE SEQUENCE [LARGE SCALE GENOMIC DNA]</scope>
    <source>
        <strain evidence="2">12NC29</strain>
    </source>
</reference>
<keyword evidence="3" id="KW-1185">Reference proteome</keyword>
<dbReference type="Gene3D" id="2.120.10.30">
    <property type="entry name" value="TolB, C-terminal domain"/>
    <property type="match status" value="1"/>
</dbReference>
<name>A0A2N5US83_9BASI</name>
<dbReference type="InterPro" id="IPR051288">
    <property type="entry name" value="Serum_paraoxonase/arylesterase"/>
</dbReference>
<proteinExistence type="predicted"/>
<dbReference type="STRING" id="200324.A0A2N5US83"/>
<gene>
    <name evidence="2" type="ORF">PCANC_13040</name>
</gene>
<dbReference type="AlphaFoldDB" id="A0A2N5US83"/>
<dbReference type="PANTHER" id="PTHR11799:SF12">
    <property type="entry name" value="PARAOXONASE-RELATED"/>
    <property type="match status" value="1"/>
</dbReference>
<feature type="region of interest" description="Disordered" evidence="1">
    <location>
        <begin position="133"/>
        <end position="154"/>
    </location>
</feature>
<dbReference type="PANTHER" id="PTHR11799">
    <property type="entry name" value="PARAOXONASE"/>
    <property type="match status" value="1"/>
</dbReference>
<accession>A0A2N5US83</accession>
<evidence type="ECO:0000256" key="1">
    <source>
        <dbReference type="SAM" id="MobiDB-lite"/>
    </source>
</evidence>
<dbReference type="InterPro" id="IPR011042">
    <property type="entry name" value="6-blade_b-propeller_TolB-like"/>
</dbReference>
<dbReference type="EMBL" id="PGCJ01000179">
    <property type="protein sequence ID" value="PLW40613.1"/>
    <property type="molecule type" value="Genomic_DNA"/>
</dbReference>
<evidence type="ECO:0000313" key="2">
    <source>
        <dbReference type="EMBL" id="PLW40613.1"/>
    </source>
</evidence>
<evidence type="ECO:0008006" key="4">
    <source>
        <dbReference type="Google" id="ProtNLM"/>
    </source>
</evidence>
<organism evidence="2 3">
    <name type="scientific">Puccinia coronata f. sp. avenae</name>
    <dbReference type="NCBI Taxonomy" id="200324"/>
    <lineage>
        <taxon>Eukaryota</taxon>
        <taxon>Fungi</taxon>
        <taxon>Dikarya</taxon>
        <taxon>Basidiomycota</taxon>
        <taxon>Pucciniomycotina</taxon>
        <taxon>Pucciniomycetes</taxon>
        <taxon>Pucciniales</taxon>
        <taxon>Pucciniaceae</taxon>
        <taxon>Puccinia</taxon>
    </lineage>
</organism>
<evidence type="ECO:0000313" key="3">
    <source>
        <dbReference type="Proteomes" id="UP000235388"/>
    </source>
</evidence>
<dbReference type="SUPFAM" id="SSF63829">
    <property type="entry name" value="Calcium-dependent phosphotriesterase"/>
    <property type="match status" value="1"/>
</dbReference>
<sequence length="419" mass="46838">MNLFVYGLSISILVLLGAILKPKIQVIGIFRTIANVNNQQCSRIDGLEACEDIFVDQPTGIAYLACSSRKQRAHWIPAMNLLNYQKVQGLSGDYVAILDLKTSEHRKLRLENLPDRLLQNGIHTHGLDLFIHPEPSDSDVETQSAETESKQSQPRHASLYLINHRFPDDDQSSGTADSVIEVFDTTIGSDQATHRRTIQHDLIVTPNNLVALNQDSFYVTNDHRRKKHWTRNLDMFFLDSALNSVIYCSYDQSMMQCIPALHGRHHFPNGIAKGPGNTIYMANTLDARLRLLEIQPDHTLVIKEDIKVPRIIDNLYVTKSGSVFIAAIPSVLKFQSMLGESHKEKSALVSPSEVWKFSNLTTGTTSSPSNRFSLERVFADDGNQVSCTTGVAVWDSKLFMTGIASPYLSVCEVDQNLAI</sequence>
<dbReference type="Proteomes" id="UP000235388">
    <property type="component" value="Unassembled WGS sequence"/>
</dbReference>
<dbReference type="OrthoDB" id="5307922at2759"/>
<feature type="compositionally biased region" description="Polar residues" evidence="1">
    <location>
        <begin position="141"/>
        <end position="154"/>
    </location>
</feature>